<dbReference type="AlphaFoldDB" id="A0A1I5L2Y4"/>
<protein>
    <recommendedName>
        <fullName evidence="2">Anti-sigma factor antagonist</fullName>
    </recommendedName>
</protein>
<evidence type="ECO:0000313" key="4">
    <source>
        <dbReference type="EMBL" id="SFO91548.1"/>
    </source>
</evidence>
<name>A0A1I5L2Y4_9PSEU</name>
<evidence type="ECO:0000256" key="2">
    <source>
        <dbReference type="RuleBase" id="RU003749"/>
    </source>
</evidence>
<dbReference type="PANTHER" id="PTHR33495:SF2">
    <property type="entry name" value="ANTI-SIGMA FACTOR ANTAGONIST TM_1081-RELATED"/>
    <property type="match status" value="1"/>
</dbReference>
<organism evidence="4 5">
    <name type="scientific">Amycolatopsis arida</name>
    <dbReference type="NCBI Taxonomy" id="587909"/>
    <lineage>
        <taxon>Bacteria</taxon>
        <taxon>Bacillati</taxon>
        <taxon>Actinomycetota</taxon>
        <taxon>Actinomycetes</taxon>
        <taxon>Pseudonocardiales</taxon>
        <taxon>Pseudonocardiaceae</taxon>
        <taxon>Amycolatopsis</taxon>
    </lineage>
</organism>
<evidence type="ECO:0000259" key="3">
    <source>
        <dbReference type="PROSITE" id="PS50801"/>
    </source>
</evidence>
<dbReference type="EMBL" id="FOWW01000001">
    <property type="protein sequence ID" value="SFO91548.1"/>
    <property type="molecule type" value="Genomic_DNA"/>
</dbReference>
<dbReference type="STRING" id="587909.SAMN05421810_101382"/>
<dbReference type="OrthoDB" id="9793697at2"/>
<dbReference type="Proteomes" id="UP000198727">
    <property type="component" value="Unassembled WGS sequence"/>
</dbReference>
<gene>
    <name evidence="4" type="ORF">SAMN05421810_101382</name>
</gene>
<dbReference type="Gene3D" id="3.30.750.24">
    <property type="entry name" value="STAS domain"/>
    <property type="match status" value="1"/>
</dbReference>
<feature type="domain" description="STAS" evidence="3">
    <location>
        <begin position="12"/>
        <end position="104"/>
    </location>
</feature>
<dbReference type="NCBIfam" id="TIGR00377">
    <property type="entry name" value="ant_ant_sig"/>
    <property type="match status" value="1"/>
</dbReference>
<dbReference type="InterPro" id="IPR036513">
    <property type="entry name" value="STAS_dom_sf"/>
</dbReference>
<evidence type="ECO:0000313" key="5">
    <source>
        <dbReference type="Proteomes" id="UP000198727"/>
    </source>
</evidence>
<evidence type="ECO:0000256" key="1">
    <source>
        <dbReference type="ARBA" id="ARBA00009013"/>
    </source>
</evidence>
<dbReference type="GO" id="GO:0043856">
    <property type="term" value="F:anti-sigma factor antagonist activity"/>
    <property type="evidence" value="ECO:0007669"/>
    <property type="project" value="InterPro"/>
</dbReference>
<dbReference type="InterPro" id="IPR058548">
    <property type="entry name" value="MlaB-like_STAS"/>
</dbReference>
<dbReference type="InterPro" id="IPR002645">
    <property type="entry name" value="STAS_dom"/>
</dbReference>
<dbReference type="CDD" id="cd07043">
    <property type="entry name" value="STAS_anti-anti-sigma_factors"/>
    <property type="match status" value="1"/>
</dbReference>
<comment type="similarity">
    <text evidence="1 2">Belongs to the anti-sigma-factor antagonist family.</text>
</comment>
<dbReference type="RefSeq" id="WP_092526891.1">
    <property type="nucleotide sequence ID" value="NZ_FOWW01000001.1"/>
</dbReference>
<dbReference type="Pfam" id="PF13466">
    <property type="entry name" value="STAS_2"/>
    <property type="match status" value="1"/>
</dbReference>
<dbReference type="SUPFAM" id="SSF52091">
    <property type="entry name" value="SpoIIaa-like"/>
    <property type="match status" value="1"/>
</dbReference>
<proteinExistence type="inferred from homology"/>
<dbReference type="PANTHER" id="PTHR33495">
    <property type="entry name" value="ANTI-SIGMA FACTOR ANTAGONIST TM_1081-RELATED-RELATED"/>
    <property type="match status" value="1"/>
</dbReference>
<accession>A0A1I5L2Y4</accession>
<keyword evidence="5" id="KW-1185">Reference proteome</keyword>
<reference evidence="5" key="1">
    <citation type="submission" date="2016-10" db="EMBL/GenBank/DDBJ databases">
        <authorList>
            <person name="Varghese N."/>
            <person name="Submissions S."/>
        </authorList>
    </citation>
    <scope>NUCLEOTIDE SEQUENCE [LARGE SCALE GENOMIC DNA]</scope>
    <source>
        <strain evidence="5">CGMCC 4.5579</strain>
    </source>
</reference>
<dbReference type="InterPro" id="IPR003658">
    <property type="entry name" value="Anti-sigma_ant"/>
</dbReference>
<dbReference type="PROSITE" id="PS50801">
    <property type="entry name" value="STAS"/>
    <property type="match status" value="1"/>
</dbReference>
<sequence>MLRITSTGEVSVVLTVSGEVDLATAGEVTDAIEAALRAPGTESVEVNLTEVSFLDSSGLRALVAGQKRAEEAGKRLVVSDPQPQVRKVMEITGLSEVLTAEGSP</sequence>